<evidence type="ECO:0000256" key="5">
    <source>
        <dbReference type="ARBA" id="ARBA00022840"/>
    </source>
</evidence>
<keyword evidence="2" id="KW-0808">Transferase</keyword>
<dbReference type="Gene3D" id="3.30.200.20">
    <property type="entry name" value="Phosphorylase Kinase, domain 1"/>
    <property type="match status" value="1"/>
</dbReference>
<dbReference type="SUPFAM" id="SSF56112">
    <property type="entry name" value="Protein kinase-like (PK-like)"/>
    <property type="match status" value="1"/>
</dbReference>
<dbReference type="PROSITE" id="PS51257">
    <property type="entry name" value="PROKAR_LIPOPROTEIN"/>
    <property type="match status" value="1"/>
</dbReference>
<sequence length="321" mass="36888">MIELLKSKGFELSENTTLTSLSGGVSCDIALVRDGSHSYVVKQALAKLKVKQDWFADTNRNMYEQRYLKYLNKILPDYAPKVLASFENENLFVMEYLGDQYCDWKQDLMQSKFDIHTAELIGKALGLIHKKSWLDPVVATLFDSDENFNQLRLSPYFMTLVDIYPEHSQAILALCKQIQQNKYCLVHGDFSPKNILVKQGDIKIIDCEVAWYGDPAFDIAFMLHHLLIKFFHFKQTALLDLSYAFITAYKSALGEELFSEIAFAHIIKITALLMIARIDGKSPVEYLSEIDRQHVRAKALALFTKQITTYTDLQEEIKNEN</sequence>
<dbReference type="Pfam" id="PF01636">
    <property type="entry name" value="APH"/>
    <property type="match status" value="1"/>
</dbReference>
<dbReference type="Proteomes" id="UP001139646">
    <property type="component" value="Unassembled WGS sequence"/>
</dbReference>
<keyword evidence="5" id="KW-0067">ATP-binding</keyword>
<comment type="caution">
    <text evidence="7">The sequence shown here is derived from an EMBL/GenBank/DDBJ whole genome shotgun (WGS) entry which is preliminary data.</text>
</comment>
<dbReference type="RefSeq" id="WP_242286201.1">
    <property type="nucleotide sequence ID" value="NZ_JAKKSL010000002.1"/>
</dbReference>
<dbReference type="InterPro" id="IPR011009">
    <property type="entry name" value="Kinase-like_dom_sf"/>
</dbReference>
<evidence type="ECO:0000313" key="8">
    <source>
        <dbReference type="Proteomes" id="UP001139646"/>
    </source>
</evidence>
<name>A0ABS9X328_9GAMM</name>
<comment type="similarity">
    <text evidence="1">Belongs to the methylthioribose kinase family.</text>
</comment>
<dbReference type="EMBL" id="JAKKSL010000002">
    <property type="protein sequence ID" value="MCI2283886.1"/>
    <property type="molecule type" value="Genomic_DNA"/>
</dbReference>
<dbReference type="InterPro" id="IPR002575">
    <property type="entry name" value="Aminoglycoside_PTrfase"/>
</dbReference>
<proteinExistence type="inferred from homology"/>
<keyword evidence="4" id="KW-0418">Kinase</keyword>
<dbReference type="Gene3D" id="3.90.1200.10">
    <property type="match status" value="1"/>
</dbReference>
<organism evidence="7 8">
    <name type="scientific">Colwellia maritima</name>
    <dbReference type="NCBI Taxonomy" id="2912588"/>
    <lineage>
        <taxon>Bacteria</taxon>
        <taxon>Pseudomonadati</taxon>
        <taxon>Pseudomonadota</taxon>
        <taxon>Gammaproteobacteria</taxon>
        <taxon>Alteromonadales</taxon>
        <taxon>Colwelliaceae</taxon>
        <taxon>Colwellia</taxon>
    </lineage>
</organism>
<gene>
    <name evidence="7" type="ORF">L3081_11340</name>
</gene>
<keyword evidence="3" id="KW-0547">Nucleotide-binding</keyword>
<dbReference type="PANTHER" id="PTHR34273">
    <property type="entry name" value="METHYLTHIORIBOSE KINASE"/>
    <property type="match status" value="1"/>
</dbReference>
<reference evidence="7" key="1">
    <citation type="submission" date="2022-01" db="EMBL/GenBank/DDBJ databases">
        <title>Colwellia maritima, isolated from seawater.</title>
        <authorList>
            <person name="Kristyanto S."/>
            <person name="Jung J."/>
            <person name="Jeon C.O."/>
        </authorList>
    </citation>
    <scope>NUCLEOTIDE SEQUENCE</scope>
    <source>
        <strain evidence="7">MSW7</strain>
    </source>
</reference>
<protein>
    <submittedName>
        <fullName evidence="7">Phosphotransferase</fullName>
    </submittedName>
</protein>
<evidence type="ECO:0000256" key="4">
    <source>
        <dbReference type="ARBA" id="ARBA00022777"/>
    </source>
</evidence>
<evidence type="ECO:0000256" key="1">
    <source>
        <dbReference type="ARBA" id="ARBA00010165"/>
    </source>
</evidence>
<feature type="domain" description="Aminoglycoside phosphotransferase" evidence="6">
    <location>
        <begin position="18"/>
        <end position="225"/>
    </location>
</feature>
<dbReference type="PANTHER" id="PTHR34273:SF2">
    <property type="entry name" value="METHYLTHIORIBOSE KINASE"/>
    <property type="match status" value="1"/>
</dbReference>
<evidence type="ECO:0000259" key="6">
    <source>
        <dbReference type="Pfam" id="PF01636"/>
    </source>
</evidence>
<evidence type="ECO:0000256" key="3">
    <source>
        <dbReference type="ARBA" id="ARBA00022741"/>
    </source>
</evidence>
<evidence type="ECO:0000313" key="7">
    <source>
        <dbReference type="EMBL" id="MCI2283886.1"/>
    </source>
</evidence>
<evidence type="ECO:0000256" key="2">
    <source>
        <dbReference type="ARBA" id="ARBA00022679"/>
    </source>
</evidence>
<accession>A0ABS9X328</accession>
<keyword evidence="8" id="KW-1185">Reference proteome</keyword>